<proteinExistence type="inferred from homology"/>
<evidence type="ECO:0000256" key="3">
    <source>
        <dbReference type="ARBA" id="ARBA00023082"/>
    </source>
</evidence>
<dbReference type="Pfam" id="PF08281">
    <property type="entry name" value="Sigma70_r4_2"/>
    <property type="match status" value="1"/>
</dbReference>
<keyword evidence="3" id="KW-0731">Sigma factor</keyword>
<dbReference type="PANTHER" id="PTHR43133:SF8">
    <property type="entry name" value="RNA POLYMERASE SIGMA FACTOR HI_1459-RELATED"/>
    <property type="match status" value="1"/>
</dbReference>
<dbReference type="NCBIfam" id="TIGR02937">
    <property type="entry name" value="sigma70-ECF"/>
    <property type="match status" value="1"/>
</dbReference>
<dbReference type="Pfam" id="PF04542">
    <property type="entry name" value="Sigma70_r2"/>
    <property type="match status" value="1"/>
</dbReference>
<evidence type="ECO:0000256" key="5">
    <source>
        <dbReference type="ARBA" id="ARBA00023163"/>
    </source>
</evidence>
<evidence type="ECO:0000256" key="1">
    <source>
        <dbReference type="ARBA" id="ARBA00010641"/>
    </source>
</evidence>
<dbReference type="InterPro" id="IPR014284">
    <property type="entry name" value="RNA_pol_sigma-70_dom"/>
</dbReference>
<dbReference type="Gene3D" id="1.10.10.10">
    <property type="entry name" value="Winged helix-like DNA-binding domain superfamily/Winged helix DNA-binding domain"/>
    <property type="match status" value="1"/>
</dbReference>
<feature type="domain" description="RNA polymerase sigma factor 70 region 4 type 2" evidence="7">
    <location>
        <begin position="114"/>
        <end position="162"/>
    </location>
</feature>
<name>A0A486XMI1_9GAMM</name>
<dbReference type="SUPFAM" id="SSF88659">
    <property type="entry name" value="Sigma3 and sigma4 domains of RNA polymerase sigma factors"/>
    <property type="match status" value="1"/>
</dbReference>
<gene>
    <name evidence="8" type="ORF">BAL341_1047</name>
</gene>
<evidence type="ECO:0000256" key="2">
    <source>
        <dbReference type="ARBA" id="ARBA00023015"/>
    </source>
</evidence>
<reference evidence="8" key="1">
    <citation type="submission" date="2019-04" db="EMBL/GenBank/DDBJ databases">
        <authorList>
            <person name="Brambilla D."/>
        </authorList>
    </citation>
    <scope>NUCLEOTIDE SEQUENCE</scope>
    <source>
        <strain evidence="8">BAL1</strain>
    </source>
</reference>
<accession>A0A486XMI1</accession>
<dbReference type="InterPro" id="IPR036388">
    <property type="entry name" value="WH-like_DNA-bd_sf"/>
</dbReference>
<organism evidence="8">
    <name type="scientific">Rheinheimera sp. BAL341</name>
    <dbReference type="NCBI Taxonomy" id="1708203"/>
    <lineage>
        <taxon>Bacteria</taxon>
        <taxon>Pseudomonadati</taxon>
        <taxon>Pseudomonadota</taxon>
        <taxon>Gammaproteobacteria</taxon>
        <taxon>Chromatiales</taxon>
        <taxon>Chromatiaceae</taxon>
        <taxon>Rheinheimera</taxon>
    </lineage>
</organism>
<dbReference type="GO" id="GO:0016987">
    <property type="term" value="F:sigma factor activity"/>
    <property type="evidence" value="ECO:0007669"/>
    <property type="project" value="UniProtKB-KW"/>
</dbReference>
<dbReference type="InterPro" id="IPR039425">
    <property type="entry name" value="RNA_pol_sigma-70-like"/>
</dbReference>
<dbReference type="InterPro" id="IPR007627">
    <property type="entry name" value="RNA_pol_sigma70_r2"/>
</dbReference>
<feature type="domain" description="RNA polymerase sigma-70 region 2" evidence="6">
    <location>
        <begin position="14"/>
        <end position="73"/>
    </location>
</feature>
<evidence type="ECO:0000256" key="4">
    <source>
        <dbReference type="ARBA" id="ARBA00023125"/>
    </source>
</evidence>
<dbReference type="GO" id="GO:0006352">
    <property type="term" value="P:DNA-templated transcription initiation"/>
    <property type="evidence" value="ECO:0007669"/>
    <property type="project" value="InterPro"/>
</dbReference>
<dbReference type="Gene3D" id="1.10.1740.10">
    <property type="match status" value="1"/>
</dbReference>
<dbReference type="SUPFAM" id="SSF88946">
    <property type="entry name" value="Sigma2 domain of RNA polymerase sigma factors"/>
    <property type="match status" value="1"/>
</dbReference>
<dbReference type="InterPro" id="IPR013249">
    <property type="entry name" value="RNA_pol_sigma70_r4_t2"/>
</dbReference>
<keyword evidence="5" id="KW-0804">Transcription</keyword>
<keyword evidence="2" id="KW-0805">Transcription regulation</keyword>
<keyword evidence="4" id="KW-0238">DNA-binding</keyword>
<evidence type="ECO:0000259" key="6">
    <source>
        <dbReference type="Pfam" id="PF04542"/>
    </source>
</evidence>
<comment type="similarity">
    <text evidence="1">Belongs to the sigma-70 factor family. ECF subfamily.</text>
</comment>
<protein>
    <submittedName>
        <fullName evidence="8">FIG006045: Sigma factor, ECF subfamily</fullName>
    </submittedName>
</protein>
<evidence type="ECO:0000313" key="8">
    <source>
        <dbReference type="EMBL" id="VHO02856.1"/>
    </source>
</evidence>
<evidence type="ECO:0000259" key="7">
    <source>
        <dbReference type="Pfam" id="PF08281"/>
    </source>
</evidence>
<dbReference type="AlphaFoldDB" id="A0A486XMI1"/>
<dbReference type="GO" id="GO:0003677">
    <property type="term" value="F:DNA binding"/>
    <property type="evidence" value="ECO:0007669"/>
    <property type="project" value="UniProtKB-KW"/>
</dbReference>
<dbReference type="InterPro" id="IPR013325">
    <property type="entry name" value="RNA_pol_sigma_r2"/>
</dbReference>
<dbReference type="EMBL" id="CAAJGR010000077">
    <property type="protein sequence ID" value="VHO02856.1"/>
    <property type="molecule type" value="Genomic_DNA"/>
</dbReference>
<sequence>MSNDSLLYKVYLASRKSLWRAVSRIVPPHEIEDIVQETYVRICQIDHKQNISSPKSFMFTIARNLALDYQKQANVKQVDHVEDIDLLDQLLSDNCRDEVYDQALSASEFAIFCEAVRLLPVQCRKVFVLKKVYGYSQREIAGKLRISESTVEKHIATGMKSCTLFMRKATAGEKGQGQNNAHRHVKGGSYE</sequence>
<dbReference type="InterPro" id="IPR013324">
    <property type="entry name" value="RNA_pol_sigma_r3/r4-like"/>
</dbReference>
<dbReference type="PANTHER" id="PTHR43133">
    <property type="entry name" value="RNA POLYMERASE ECF-TYPE SIGMA FACTO"/>
    <property type="match status" value="1"/>
</dbReference>